<comment type="similarity">
    <text evidence="3 10">Belongs to the cytochrome P450 family.</text>
</comment>
<comment type="subcellular location">
    <subcellularLocation>
        <location evidence="2">Membrane</location>
        <topology evidence="2">Single-pass membrane protein</topology>
    </subcellularLocation>
</comment>
<dbReference type="GO" id="GO:0016020">
    <property type="term" value="C:membrane"/>
    <property type="evidence" value="ECO:0007669"/>
    <property type="project" value="UniProtKB-SubCell"/>
</dbReference>
<keyword evidence="6 11" id="KW-1133">Transmembrane helix</keyword>
<dbReference type="PROSITE" id="PS00086">
    <property type="entry name" value="CYTOCHROME_P450"/>
    <property type="match status" value="1"/>
</dbReference>
<dbReference type="SUPFAM" id="SSF48264">
    <property type="entry name" value="Cytochrome P450"/>
    <property type="match status" value="1"/>
</dbReference>
<feature type="transmembrane region" description="Helical" evidence="11">
    <location>
        <begin position="35"/>
        <end position="57"/>
    </location>
</feature>
<evidence type="ECO:0000256" key="3">
    <source>
        <dbReference type="ARBA" id="ARBA00010617"/>
    </source>
</evidence>
<protein>
    <recommendedName>
        <fullName evidence="14">Cytochrome P450</fullName>
    </recommendedName>
</protein>
<dbReference type="Proteomes" id="UP000290289">
    <property type="component" value="Chromosome 3"/>
</dbReference>
<dbReference type="InterPro" id="IPR001128">
    <property type="entry name" value="Cyt_P450"/>
</dbReference>
<keyword evidence="7 10" id="KW-0560">Oxidoreductase</keyword>
<dbReference type="PRINTS" id="PR00465">
    <property type="entry name" value="EP450IV"/>
</dbReference>
<evidence type="ECO:0000256" key="6">
    <source>
        <dbReference type="ARBA" id="ARBA00022989"/>
    </source>
</evidence>
<evidence type="ECO:0000256" key="1">
    <source>
        <dbReference type="ARBA" id="ARBA00001971"/>
    </source>
</evidence>
<dbReference type="AlphaFoldDB" id="A0A498K976"/>
<comment type="cofactor">
    <cofactor evidence="1 9">
        <name>heme</name>
        <dbReference type="ChEBI" id="CHEBI:30413"/>
    </cofactor>
</comment>
<dbReference type="GO" id="GO:0005506">
    <property type="term" value="F:iron ion binding"/>
    <property type="evidence" value="ECO:0007669"/>
    <property type="project" value="InterPro"/>
</dbReference>
<dbReference type="InterPro" id="IPR002403">
    <property type="entry name" value="Cyt_P450_E_grp-IV"/>
</dbReference>
<comment type="caution">
    <text evidence="12">The sequence shown here is derived from an EMBL/GenBank/DDBJ whole genome shotgun (WGS) entry which is preliminary data.</text>
</comment>
<dbReference type="EMBL" id="RDQH01000329">
    <property type="protein sequence ID" value="RXI04071.1"/>
    <property type="molecule type" value="Genomic_DNA"/>
</dbReference>
<feature type="transmembrane region" description="Helical" evidence="11">
    <location>
        <begin position="12"/>
        <end position="29"/>
    </location>
</feature>
<dbReference type="PANTHER" id="PTHR24286:SF256">
    <property type="entry name" value="CYTOCHROME P450 FAMILY PROTEIN"/>
    <property type="match status" value="1"/>
</dbReference>
<evidence type="ECO:0000256" key="9">
    <source>
        <dbReference type="PIRSR" id="PIRSR602403-1"/>
    </source>
</evidence>
<evidence type="ECO:0000256" key="10">
    <source>
        <dbReference type="RuleBase" id="RU000461"/>
    </source>
</evidence>
<dbReference type="PRINTS" id="PR00385">
    <property type="entry name" value="P450"/>
</dbReference>
<reference evidence="12 13" key="1">
    <citation type="submission" date="2018-10" db="EMBL/GenBank/DDBJ databases">
        <title>A high-quality apple genome assembly.</title>
        <authorList>
            <person name="Hu J."/>
        </authorList>
    </citation>
    <scope>NUCLEOTIDE SEQUENCE [LARGE SCALE GENOMIC DNA]</scope>
    <source>
        <strain evidence="13">cv. HFTH1</strain>
        <tissue evidence="12">Young leaf</tissue>
    </source>
</reference>
<evidence type="ECO:0000256" key="11">
    <source>
        <dbReference type="SAM" id="Phobius"/>
    </source>
</evidence>
<keyword evidence="5 9" id="KW-0479">Metal-binding</keyword>
<dbReference type="GO" id="GO:0004497">
    <property type="term" value="F:monooxygenase activity"/>
    <property type="evidence" value="ECO:0007669"/>
    <property type="project" value="UniProtKB-KW"/>
</dbReference>
<keyword evidence="9 10" id="KW-0349">Heme</keyword>
<evidence type="ECO:0000256" key="4">
    <source>
        <dbReference type="ARBA" id="ARBA00022692"/>
    </source>
</evidence>
<evidence type="ECO:0000256" key="8">
    <source>
        <dbReference type="ARBA" id="ARBA00023004"/>
    </source>
</evidence>
<name>A0A498K976_MALDO</name>
<keyword evidence="13" id="KW-1185">Reference proteome</keyword>
<evidence type="ECO:0000256" key="2">
    <source>
        <dbReference type="ARBA" id="ARBA00004167"/>
    </source>
</evidence>
<dbReference type="GO" id="GO:0020037">
    <property type="term" value="F:heme binding"/>
    <property type="evidence" value="ECO:0007669"/>
    <property type="project" value="InterPro"/>
</dbReference>
<sequence>MSYNFKLNVFHFNLSINILLLFVSLHNIVQSYYKHMAFILVIAITLIIAFFVSKLLLFKGQTKNLPGGSLGYPLLGESLSFRRAQKQNRGPQWFEERVSKHGPVFKTSLMGSPTVVVTGQAGNKFVLGGRDDALATKQPLALASIAGKENIFELTGSRYKMVKGAMMSILKPEILQKNIKPMDELIKNILLRETKNKDTIKGVATMKKLAFELASNILTGIKDEHTTEALSDDLSIAFKAIATIPFNFPGTVFWKGLRARSRIVSRILPILEQKREELSKGKLSPTSDLFTCLLTLRDENQKPLSDDMIIDNYVTLIIASHDTSAILLSLMIWKLSRDSEIYNKVLEEQMDILRKRDEEAEDGLTWSEIHNMKYTWRVAQELMRMVPPVFGSFRTTVKDTQYGGYDIPKGWLVLWVAHGTHMNKDVFDNPTEFDPSRFENPSKPIPPFTYLPFGGGLHTCIGNEFVKIELLIVIHNLVTKFEWSQLHPEEAITRNPVPYPSMGLPIKIKPRKL</sequence>
<keyword evidence="11" id="KW-0472">Membrane</keyword>
<evidence type="ECO:0000256" key="7">
    <source>
        <dbReference type="ARBA" id="ARBA00023002"/>
    </source>
</evidence>
<keyword evidence="10" id="KW-0503">Monooxygenase</keyword>
<feature type="binding site" description="axial binding residue" evidence="9">
    <location>
        <position position="460"/>
    </location>
    <ligand>
        <name>heme</name>
        <dbReference type="ChEBI" id="CHEBI:30413"/>
    </ligand>
    <ligandPart>
        <name>Fe</name>
        <dbReference type="ChEBI" id="CHEBI:18248"/>
    </ligandPart>
</feature>
<keyword evidence="4 11" id="KW-0812">Transmembrane</keyword>
<dbReference type="InterPro" id="IPR036396">
    <property type="entry name" value="Cyt_P450_sf"/>
</dbReference>
<dbReference type="Gene3D" id="1.10.630.10">
    <property type="entry name" value="Cytochrome P450"/>
    <property type="match status" value="1"/>
</dbReference>
<dbReference type="Pfam" id="PF00067">
    <property type="entry name" value="p450"/>
    <property type="match status" value="1"/>
</dbReference>
<dbReference type="CDD" id="cd11043">
    <property type="entry name" value="CYP90-like"/>
    <property type="match status" value="1"/>
</dbReference>
<dbReference type="STRING" id="3750.A0A498K976"/>
<dbReference type="GO" id="GO:0016705">
    <property type="term" value="F:oxidoreductase activity, acting on paired donors, with incorporation or reduction of molecular oxygen"/>
    <property type="evidence" value="ECO:0007669"/>
    <property type="project" value="InterPro"/>
</dbReference>
<dbReference type="PANTHER" id="PTHR24286">
    <property type="entry name" value="CYTOCHROME P450 26"/>
    <property type="match status" value="1"/>
</dbReference>
<organism evidence="12 13">
    <name type="scientific">Malus domestica</name>
    <name type="common">Apple</name>
    <name type="synonym">Pyrus malus</name>
    <dbReference type="NCBI Taxonomy" id="3750"/>
    <lineage>
        <taxon>Eukaryota</taxon>
        <taxon>Viridiplantae</taxon>
        <taxon>Streptophyta</taxon>
        <taxon>Embryophyta</taxon>
        <taxon>Tracheophyta</taxon>
        <taxon>Spermatophyta</taxon>
        <taxon>Magnoliopsida</taxon>
        <taxon>eudicotyledons</taxon>
        <taxon>Gunneridae</taxon>
        <taxon>Pentapetalae</taxon>
        <taxon>rosids</taxon>
        <taxon>fabids</taxon>
        <taxon>Rosales</taxon>
        <taxon>Rosaceae</taxon>
        <taxon>Amygdaloideae</taxon>
        <taxon>Maleae</taxon>
        <taxon>Malus</taxon>
    </lineage>
</organism>
<dbReference type="FunFam" id="1.10.630.10:FF:000022">
    <property type="entry name" value="Taxadiene 5-alpha hydroxylase"/>
    <property type="match status" value="1"/>
</dbReference>
<evidence type="ECO:0000313" key="12">
    <source>
        <dbReference type="EMBL" id="RXI04071.1"/>
    </source>
</evidence>
<proteinExistence type="inferred from homology"/>
<dbReference type="InterPro" id="IPR017972">
    <property type="entry name" value="Cyt_P450_CS"/>
</dbReference>
<keyword evidence="8 9" id="KW-0408">Iron</keyword>
<evidence type="ECO:0000313" key="13">
    <source>
        <dbReference type="Proteomes" id="UP000290289"/>
    </source>
</evidence>
<evidence type="ECO:0000256" key="5">
    <source>
        <dbReference type="ARBA" id="ARBA00022723"/>
    </source>
</evidence>
<dbReference type="GO" id="GO:0016125">
    <property type="term" value="P:sterol metabolic process"/>
    <property type="evidence" value="ECO:0007669"/>
    <property type="project" value="TreeGrafter"/>
</dbReference>
<accession>A0A498K976</accession>
<gene>
    <name evidence="12" type="ORF">DVH24_038345</name>
</gene>
<evidence type="ECO:0008006" key="14">
    <source>
        <dbReference type="Google" id="ProtNLM"/>
    </source>
</evidence>